<dbReference type="SUPFAM" id="SSF53756">
    <property type="entry name" value="UDP-Glycosyltransferase/glycogen phosphorylase"/>
    <property type="match status" value="1"/>
</dbReference>
<dbReference type="EMBL" id="ANOH01000215">
    <property type="protein sequence ID" value="EMI55460.1"/>
    <property type="molecule type" value="Genomic_DNA"/>
</dbReference>
<evidence type="ECO:0000259" key="3">
    <source>
        <dbReference type="Pfam" id="PF13439"/>
    </source>
</evidence>
<dbReference type="AlphaFoldDB" id="M5U1Z6"/>
<dbReference type="Pfam" id="PF00534">
    <property type="entry name" value="Glycos_transf_1"/>
    <property type="match status" value="1"/>
</dbReference>
<reference evidence="4 5" key="1">
    <citation type="journal article" date="2013" name="Mar. Genomics">
        <title>Expression of sulfatases in Rhodopirellula baltica and the diversity of sulfatases in the genus Rhodopirellula.</title>
        <authorList>
            <person name="Wegner C.E."/>
            <person name="Richter-Heitmann T."/>
            <person name="Klindworth A."/>
            <person name="Klockow C."/>
            <person name="Richter M."/>
            <person name="Achstetter T."/>
            <person name="Glockner F.O."/>
            <person name="Harder J."/>
        </authorList>
    </citation>
    <scope>NUCLEOTIDE SEQUENCE [LARGE SCALE GENOMIC DNA]</scope>
    <source>
        <strain evidence="4 5">SM41</strain>
    </source>
</reference>
<accession>M5U1Z6</accession>
<keyword evidence="5" id="KW-1185">Reference proteome</keyword>
<feature type="domain" description="Glycosyltransferase subfamily 4-like N-terminal" evidence="3">
    <location>
        <begin position="64"/>
        <end position="148"/>
    </location>
</feature>
<gene>
    <name evidence="4" type="ORF">RSSM_03103</name>
</gene>
<dbReference type="Gene3D" id="3.40.50.2000">
    <property type="entry name" value="Glycogen Phosphorylase B"/>
    <property type="match status" value="2"/>
</dbReference>
<feature type="domain" description="Glycosyl transferase family 1" evidence="2">
    <location>
        <begin position="159"/>
        <end position="313"/>
    </location>
</feature>
<dbReference type="GO" id="GO:0009103">
    <property type="term" value="P:lipopolysaccharide biosynthetic process"/>
    <property type="evidence" value="ECO:0007669"/>
    <property type="project" value="TreeGrafter"/>
</dbReference>
<organism evidence="4 5">
    <name type="scientific">Rhodopirellula sallentina SM41</name>
    <dbReference type="NCBI Taxonomy" id="1263870"/>
    <lineage>
        <taxon>Bacteria</taxon>
        <taxon>Pseudomonadati</taxon>
        <taxon>Planctomycetota</taxon>
        <taxon>Planctomycetia</taxon>
        <taxon>Pirellulales</taxon>
        <taxon>Pirellulaceae</taxon>
        <taxon>Rhodopirellula</taxon>
    </lineage>
</organism>
<evidence type="ECO:0000259" key="2">
    <source>
        <dbReference type="Pfam" id="PF00534"/>
    </source>
</evidence>
<evidence type="ECO:0000256" key="1">
    <source>
        <dbReference type="ARBA" id="ARBA00022679"/>
    </source>
</evidence>
<dbReference type="CDD" id="cd03809">
    <property type="entry name" value="GT4_MtfB-like"/>
    <property type="match status" value="1"/>
</dbReference>
<dbReference type="Proteomes" id="UP000011885">
    <property type="component" value="Unassembled WGS sequence"/>
</dbReference>
<evidence type="ECO:0000313" key="4">
    <source>
        <dbReference type="EMBL" id="EMI55460.1"/>
    </source>
</evidence>
<dbReference type="PANTHER" id="PTHR46401">
    <property type="entry name" value="GLYCOSYLTRANSFERASE WBBK-RELATED"/>
    <property type="match status" value="1"/>
</dbReference>
<dbReference type="RefSeq" id="WP_008679834.1">
    <property type="nucleotide sequence ID" value="NZ_ANOH01000215.1"/>
</dbReference>
<keyword evidence="1 4" id="KW-0808">Transferase</keyword>
<dbReference type="InterPro" id="IPR028098">
    <property type="entry name" value="Glyco_trans_4-like_N"/>
</dbReference>
<evidence type="ECO:0000313" key="5">
    <source>
        <dbReference type="Proteomes" id="UP000011885"/>
    </source>
</evidence>
<comment type="caution">
    <text evidence="4">The sequence shown here is derived from an EMBL/GenBank/DDBJ whole genome shotgun (WGS) entry which is preliminary data.</text>
</comment>
<dbReference type="GO" id="GO:0016757">
    <property type="term" value="F:glycosyltransferase activity"/>
    <property type="evidence" value="ECO:0007669"/>
    <property type="project" value="InterPro"/>
</dbReference>
<dbReference type="PANTHER" id="PTHR46401:SF2">
    <property type="entry name" value="GLYCOSYLTRANSFERASE WBBK-RELATED"/>
    <property type="match status" value="1"/>
</dbReference>
<protein>
    <submittedName>
        <fullName evidence="4">Glycosyl transferase group 1 family protein</fullName>
    </submittedName>
</protein>
<sequence length="353" mass="38725">MTKQPNILFDSRWMGAHGIGRFATELNNRLPCLNRSEIGGKPTSPLDCLRLARAIWKHDTAFFSPSYNAPLSWLVSSKRPFVFTIHDLIHINYPAESSVAKRLYYQHVIRPAVRKAYKVLTVSEYSKQEIVQWAGVSPSHVGVVYNGVGSAFQVDGERRETGYDYLLYVGNQKAHKNVTGLLYALAQVRRRIDVHLEIIGKAEEHTLATINELGLTEHVHFLGSVSDEELACVYRGAMATVLASEYEGFGLPVIESMACGTPVVCSNVTSLPEIAGGAAVLVETNPDSIAEGIERLLGDQTLQESLIAAGQKRAADFSWEATSAKVLEVIGQMAGNESQCLNRIVTPLEATPQ</sequence>
<proteinExistence type="predicted"/>
<name>M5U1Z6_9BACT</name>
<dbReference type="Pfam" id="PF13439">
    <property type="entry name" value="Glyco_transf_4"/>
    <property type="match status" value="1"/>
</dbReference>
<dbReference type="PATRIC" id="fig|1263870.3.peg.3293"/>
<dbReference type="InterPro" id="IPR001296">
    <property type="entry name" value="Glyco_trans_1"/>
</dbReference>